<dbReference type="EMBL" id="JBBGZA010000001">
    <property type="protein sequence ID" value="MEJ5095702.1"/>
    <property type="molecule type" value="Genomic_DNA"/>
</dbReference>
<gene>
    <name evidence="2" type="ORF">WH159_14280</name>
</gene>
<accession>A0ABU8Q833</accession>
<keyword evidence="1" id="KW-0732">Signal</keyword>
<evidence type="ECO:0000313" key="2">
    <source>
        <dbReference type="EMBL" id="MEJ5095702.1"/>
    </source>
</evidence>
<name>A0ABU8Q833_9SPHN</name>
<evidence type="ECO:0000256" key="1">
    <source>
        <dbReference type="SAM" id="SignalP"/>
    </source>
</evidence>
<organism evidence="2 3">
    <name type="scientific">Sphingomonas molluscorum</name>
    <dbReference type="NCBI Taxonomy" id="418184"/>
    <lineage>
        <taxon>Bacteria</taxon>
        <taxon>Pseudomonadati</taxon>
        <taxon>Pseudomonadota</taxon>
        <taxon>Alphaproteobacteria</taxon>
        <taxon>Sphingomonadales</taxon>
        <taxon>Sphingomonadaceae</taxon>
        <taxon>Sphingomonas</taxon>
    </lineage>
</organism>
<proteinExistence type="predicted"/>
<dbReference type="Proteomes" id="UP001380365">
    <property type="component" value="Unassembled WGS sequence"/>
</dbReference>
<sequence length="365" mass="40224">MRILLTLTALVVAVSPAAAQSEPARSFEGTVGRSRVVLTLEEDGKGEDAWGSYFYLSSRLDLALQGERRGNALTLEARATQDRLELREEGGGLVGTLTTAAKRRFSVRLARVTTAKDLPADLPPELSLHERLQLSGLTLEPEAVEQVDGKPIRWHREPKSGVRLFRLESGYAAQPMAAMNVLLAQDQWREVSRWLSCTDIGGEPGVDGGVEGKPWLGRDYVSYGWQTSWSCAGAAHPDFGTAGHSFDAHTGRELKLDAVLRFGPAPTPPEDSDRWYGYRAQTFAPAVVKLLQRYHPQEMQPVDSDGEECDYTDPDVWNFPAWRLTPEGLWLGASFARVMRACDGPDWAVLPWSALPVKPEGKRAG</sequence>
<evidence type="ECO:0000313" key="3">
    <source>
        <dbReference type="Proteomes" id="UP001380365"/>
    </source>
</evidence>
<comment type="caution">
    <text evidence="2">The sequence shown here is derived from an EMBL/GenBank/DDBJ whole genome shotgun (WGS) entry which is preliminary data.</text>
</comment>
<feature type="chain" id="PRO_5045805951" evidence="1">
    <location>
        <begin position="20"/>
        <end position="365"/>
    </location>
</feature>
<feature type="signal peptide" evidence="1">
    <location>
        <begin position="1"/>
        <end position="19"/>
    </location>
</feature>
<protein>
    <submittedName>
        <fullName evidence="2">Uncharacterized protein</fullName>
    </submittedName>
</protein>
<reference evidence="2 3" key="1">
    <citation type="submission" date="2023-12" db="EMBL/GenBank/DDBJ databases">
        <title>Gut-associated functions are favored during microbiome assembly across C. elegans life.</title>
        <authorList>
            <person name="Zimmermann J."/>
        </authorList>
    </citation>
    <scope>NUCLEOTIDE SEQUENCE [LARGE SCALE GENOMIC DNA]</scope>
    <source>
        <strain evidence="2 3">JUb134</strain>
    </source>
</reference>
<keyword evidence="3" id="KW-1185">Reference proteome</keyword>
<dbReference type="RefSeq" id="WP_132882103.1">
    <property type="nucleotide sequence ID" value="NZ_JBBGZA010000001.1"/>
</dbReference>